<protein>
    <submittedName>
        <fullName evidence="1">Uncharacterized protein</fullName>
    </submittedName>
</protein>
<evidence type="ECO:0000313" key="1">
    <source>
        <dbReference type="EMBL" id="KAK7996264.1"/>
    </source>
</evidence>
<proteinExistence type="predicted"/>
<gene>
    <name evidence="1" type="ORF">PG991_015731</name>
</gene>
<reference evidence="1 2" key="1">
    <citation type="submission" date="2023-01" db="EMBL/GenBank/DDBJ databases">
        <title>Analysis of 21 Apiospora genomes using comparative genomics revels a genus with tremendous synthesis potential of carbohydrate active enzymes and secondary metabolites.</title>
        <authorList>
            <person name="Sorensen T."/>
        </authorList>
    </citation>
    <scope>NUCLEOTIDE SEQUENCE [LARGE SCALE GENOMIC DNA]</scope>
    <source>
        <strain evidence="1 2">CBS 20057</strain>
    </source>
</reference>
<name>A0ABR1R2G4_9PEZI</name>
<organism evidence="1 2">
    <name type="scientific">Apiospora marii</name>
    <dbReference type="NCBI Taxonomy" id="335849"/>
    <lineage>
        <taxon>Eukaryota</taxon>
        <taxon>Fungi</taxon>
        <taxon>Dikarya</taxon>
        <taxon>Ascomycota</taxon>
        <taxon>Pezizomycotina</taxon>
        <taxon>Sordariomycetes</taxon>
        <taxon>Xylariomycetidae</taxon>
        <taxon>Amphisphaeriales</taxon>
        <taxon>Apiosporaceae</taxon>
        <taxon>Apiospora</taxon>
    </lineage>
</organism>
<accession>A0ABR1R2G4</accession>
<comment type="caution">
    <text evidence="1">The sequence shown here is derived from an EMBL/GenBank/DDBJ whole genome shotgun (WGS) entry which is preliminary data.</text>
</comment>
<keyword evidence="2" id="KW-1185">Reference proteome</keyword>
<dbReference type="EMBL" id="JAQQWI010000022">
    <property type="protein sequence ID" value="KAK7996264.1"/>
    <property type="molecule type" value="Genomic_DNA"/>
</dbReference>
<sequence length="202" mass="22148">MAYQVQHQFKGREDEAALLSRKLATDTFIAEPGAFKSVYLGGFGQEVFRLSGINKRAPPTLSDVDSEDVKLMSTTSSAPEVVSHCQHSHSPGPGAFSALTMEAMLDQRSMAIMHPVEALRKIIWMSLADSLRLLRRLPLPPILAQTFLGSEEPTHGYQYSSFFFPAIVLFVLLGVEDVEDSGEAGLSLFRAGLSEGESIWES</sequence>
<dbReference type="Proteomes" id="UP001396898">
    <property type="component" value="Unassembled WGS sequence"/>
</dbReference>
<evidence type="ECO:0000313" key="2">
    <source>
        <dbReference type="Proteomes" id="UP001396898"/>
    </source>
</evidence>